<evidence type="ECO:0000313" key="3">
    <source>
        <dbReference type="Proteomes" id="UP000051373"/>
    </source>
</evidence>
<dbReference type="GO" id="GO:0006303">
    <property type="term" value="P:double-strand break repair via nonhomologous end joining"/>
    <property type="evidence" value="ECO:0007669"/>
    <property type="project" value="TreeGrafter"/>
</dbReference>
<dbReference type="PANTHER" id="PTHR45997:SF1">
    <property type="entry name" value="DNA LIGASE 4"/>
    <property type="match status" value="1"/>
</dbReference>
<dbReference type="InterPro" id="IPR029710">
    <property type="entry name" value="LIG4"/>
</dbReference>
<reference evidence="2 3" key="1">
    <citation type="journal article" date="2015" name="Microbiome">
        <title>Genomic resolution of linkages in carbon, nitrogen, and sulfur cycling among widespread estuary sediment bacteria.</title>
        <authorList>
            <person name="Baker B.J."/>
            <person name="Lazar C.S."/>
            <person name="Teske A.P."/>
            <person name="Dick G.J."/>
        </authorList>
    </citation>
    <scope>NUCLEOTIDE SEQUENCE [LARGE SCALE GENOMIC DNA]</scope>
    <source>
        <strain evidence="2">SM23_42</strain>
    </source>
</reference>
<dbReference type="GO" id="GO:0003910">
    <property type="term" value="F:DNA ligase (ATP) activity"/>
    <property type="evidence" value="ECO:0007669"/>
    <property type="project" value="InterPro"/>
</dbReference>
<gene>
    <name evidence="2" type="ORF">AMJ83_00135</name>
</gene>
<dbReference type="STRING" id="1703779.AMJ83_00135"/>
<dbReference type="Proteomes" id="UP000051373">
    <property type="component" value="Unassembled WGS sequence"/>
</dbReference>
<dbReference type="PROSITE" id="PS50160">
    <property type="entry name" value="DNA_LIGASE_A3"/>
    <property type="match status" value="1"/>
</dbReference>
<accession>A0A0S8FVH2</accession>
<comment type="caution">
    <text evidence="2">The sequence shown here is derived from an EMBL/GenBank/DDBJ whole genome shotgun (WGS) entry which is preliminary data.</text>
</comment>
<dbReference type="PANTHER" id="PTHR45997">
    <property type="entry name" value="DNA LIGASE 4"/>
    <property type="match status" value="1"/>
</dbReference>
<name>A0A0S8FVH2_UNCW3</name>
<dbReference type="Gene3D" id="3.30.470.30">
    <property type="entry name" value="DNA ligase/mRNA capping enzyme"/>
    <property type="match status" value="1"/>
</dbReference>
<organism evidence="2 3">
    <name type="scientific">candidate division WOR_3 bacterium SM23_42</name>
    <dbReference type="NCBI Taxonomy" id="1703779"/>
    <lineage>
        <taxon>Bacteria</taxon>
        <taxon>Bacteria division WOR-3</taxon>
    </lineage>
</organism>
<dbReference type="PATRIC" id="fig|1703779.3.peg.101"/>
<sequence length="191" mass="22542">MRIGPVWLMQPIPYFGEKIQGDWIYEPKIDGWRMQIIHYKNNHLECWGRRLERTPNWSDKLGYLLDELKNLLPAETLLDCELYSSEGRRFIPSLFAKKPKVKPLVYIFDVVFFEGQNVSTKSLKKRKSILSKIRFKSPFIYIPGKPLTSIRQNYMTEVKKGREGIVIKKLNSPYLIGKESPIATHNWRKIK</sequence>
<feature type="domain" description="ATP-dependent DNA ligase family profile" evidence="1">
    <location>
        <begin position="96"/>
        <end position="191"/>
    </location>
</feature>
<evidence type="ECO:0000313" key="2">
    <source>
        <dbReference type="EMBL" id="KPK64656.1"/>
    </source>
</evidence>
<dbReference type="GO" id="GO:0006297">
    <property type="term" value="P:nucleotide-excision repair, DNA gap filling"/>
    <property type="evidence" value="ECO:0007669"/>
    <property type="project" value="TreeGrafter"/>
</dbReference>
<dbReference type="AlphaFoldDB" id="A0A0S8FVH2"/>
<dbReference type="GO" id="GO:0003677">
    <property type="term" value="F:DNA binding"/>
    <property type="evidence" value="ECO:0007669"/>
    <property type="project" value="InterPro"/>
</dbReference>
<dbReference type="InterPro" id="IPR012310">
    <property type="entry name" value="DNA_ligase_ATP-dep_cent"/>
</dbReference>
<protein>
    <recommendedName>
        <fullName evidence="1">ATP-dependent DNA ligase family profile domain-containing protein</fullName>
    </recommendedName>
</protein>
<dbReference type="SUPFAM" id="SSF56091">
    <property type="entry name" value="DNA ligase/mRNA capping enzyme, catalytic domain"/>
    <property type="match status" value="1"/>
</dbReference>
<dbReference type="EMBL" id="LJUJ01000001">
    <property type="protein sequence ID" value="KPK64656.1"/>
    <property type="molecule type" value="Genomic_DNA"/>
</dbReference>
<dbReference type="GO" id="GO:0006310">
    <property type="term" value="P:DNA recombination"/>
    <property type="evidence" value="ECO:0007669"/>
    <property type="project" value="InterPro"/>
</dbReference>
<dbReference type="GO" id="GO:0005524">
    <property type="term" value="F:ATP binding"/>
    <property type="evidence" value="ECO:0007669"/>
    <property type="project" value="InterPro"/>
</dbReference>
<evidence type="ECO:0000259" key="1">
    <source>
        <dbReference type="PROSITE" id="PS50160"/>
    </source>
</evidence>
<dbReference type="Pfam" id="PF01068">
    <property type="entry name" value="DNA_ligase_A_M"/>
    <property type="match status" value="1"/>
</dbReference>
<proteinExistence type="predicted"/>